<comment type="cofactor">
    <cofactor evidence="17">
        <name>Mg(2+)</name>
        <dbReference type="ChEBI" id="CHEBI:18420"/>
    </cofactor>
    <text evidence="17">Binds 1 Mg(2+) ion per subunit.</text>
</comment>
<keyword evidence="9 17" id="KW-0479">Metal-binding</keyword>
<dbReference type="GO" id="GO:0009398">
    <property type="term" value="P:FMN biosynthetic process"/>
    <property type="evidence" value="ECO:0007669"/>
    <property type="project" value="UniProtKB-UniRule"/>
</dbReference>
<dbReference type="OrthoDB" id="30955at2157"/>
<evidence type="ECO:0000256" key="11">
    <source>
        <dbReference type="ARBA" id="ARBA00022777"/>
    </source>
</evidence>
<dbReference type="InterPro" id="IPR039063">
    <property type="entry name" value="RibK_CTP-dep"/>
</dbReference>
<evidence type="ECO:0000256" key="13">
    <source>
        <dbReference type="ARBA" id="ARBA00029789"/>
    </source>
</evidence>
<dbReference type="NCBIfam" id="NF010762">
    <property type="entry name" value="PRK14165.1"/>
    <property type="match status" value="1"/>
</dbReference>
<protein>
    <recommendedName>
        <fullName evidence="5 17">Riboflavin kinase</fullName>
        <shortName evidence="17">RFK</shortName>
        <ecNumber evidence="4 17">2.7.1.161</ecNumber>
    </recommendedName>
    <alternativeName>
        <fullName evidence="14 17">CTP-dependent riboflavin kinase</fullName>
    </alternativeName>
    <alternativeName>
        <fullName evidence="15 17">CTP:riboflavin 5'-phosphotransferase</fullName>
    </alternativeName>
    <alternativeName>
        <fullName evidence="13 17">Flavokinase</fullName>
    </alternativeName>
</protein>
<gene>
    <name evidence="17" type="primary">ribK</name>
    <name evidence="19" type="ORF">LI82_12400</name>
</gene>
<dbReference type="Proteomes" id="UP000029859">
    <property type="component" value="Unassembled WGS sequence"/>
</dbReference>
<keyword evidence="10 17" id="KW-0547">Nucleotide-binding</keyword>
<dbReference type="InterPro" id="IPR023470">
    <property type="entry name" value="Riboflavin_kinase_archaeal"/>
</dbReference>
<dbReference type="SUPFAM" id="SSF82114">
    <property type="entry name" value="Riboflavin kinase-like"/>
    <property type="match status" value="1"/>
</dbReference>
<keyword evidence="20" id="KW-1185">Reference proteome</keyword>
<evidence type="ECO:0000313" key="20">
    <source>
        <dbReference type="Proteomes" id="UP000029859"/>
    </source>
</evidence>
<dbReference type="Gene3D" id="2.40.30.30">
    <property type="entry name" value="Riboflavin kinase-like"/>
    <property type="match status" value="1"/>
</dbReference>
<keyword evidence="11 17" id="KW-0418">Kinase</keyword>
<comment type="caution">
    <text evidence="17">Lacks conserved residue(s) required for the propagation of feature annotation.</text>
</comment>
<feature type="binding site" evidence="17">
    <location>
        <position position="128"/>
    </location>
    <ligand>
        <name>Mg(2+)</name>
        <dbReference type="ChEBI" id="CHEBI:18420"/>
    </ligand>
</feature>
<feature type="binding site" evidence="17">
    <location>
        <position position="185"/>
    </location>
    <ligand>
        <name>FMN</name>
        <dbReference type="ChEBI" id="CHEBI:58210"/>
    </ligand>
</feature>
<dbReference type="GO" id="GO:0000166">
    <property type="term" value="F:nucleotide binding"/>
    <property type="evidence" value="ECO:0007669"/>
    <property type="project" value="UniProtKB-UniRule"/>
</dbReference>
<keyword evidence="8 17" id="KW-0808">Transferase</keyword>
<sequence length="223" mass="25278">MHRINSLKHLALLGALKRPVKISSSEFTKYTSTSSKTAARTLKQLEEEGLIKRSIIPEGQMISITDEGRTWLEREYSDYRHIFCGDEKKVELYGNVITGLGEGQYYIAQEGYRSQFEEKLDFVPYPGTLNVRLTDHSADVQKNTGRKDMIQISGFTNGQRTFGSCNCYFVEVEGIPGAVVTPERSHYPHDLLEIISPVHLRETLNLKDGDEVKITIEDRSACE</sequence>
<proteinExistence type="inferred from homology"/>
<organism evidence="19 20">
    <name type="scientific">Methanococcoides methylutens</name>
    <dbReference type="NCBI Taxonomy" id="2226"/>
    <lineage>
        <taxon>Archaea</taxon>
        <taxon>Methanobacteriati</taxon>
        <taxon>Methanobacteriota</taxon>
        <taxon>Stenosarchaea group</taxon>
        <taxon>Methanomicrobia</taxon>
        <taxon>Methanosarcinales</taxon>
        <taxon>Methanosarcinaceae</taxon>
        <taxon>Methanococcoides</taxon>
    </lineage>
</organism>
<evidence type="ECO:0000256" key="10">
    <source>
        <dbReference type="ARBA" id="ARBA00022741"/>
    </source>
</evidence>
<dbReference type="RefSeq" id="WP_048196009.1">
    <property type="nucleotide sequence ID" value="NZ_CAAGSM010000004.1"/>
</dbReference>
<dbReference type="InterPro" id="IPR023465">
    <property type="entry name" value="Riboflavin_kinase_dom_sf"/>
</dbReference>
<evidence type="ECO:0000256" key="8">
    <source>
        <dbReference type="ARBA" id="ARBA00022679"/>
    </source>
</evidence>
<dbReference type="HAMAP" id="MF_01285">
    <property type="entry name" value="Riboflavin_kinase"/>
    <property type="match status" value="1"/>
</dbReference>
<keyword evidence="7 17" id="KW-0288">FMN</keyword>
<dbReference type="PANTHER" id="PTHR40706:SF1">
    <property type="entry name" value="RIBOFLAVIN KINASE"/>
    <property type="match status" value="1"/>
</dbReference>
<dbReference type="PANTHER" id="PTHR40706">
    <property type="entry name" value="RIBOFLAVIN KINASE"/>
    <property type="match status" value="1"/>
</dbReference>
<keyword evidence="6 17" id="KW-0285">Flavoprotein</keyword>
<evidence type="ECO:0000256" key="5">
    <source>
        <dbReference type="ARBA" id="ARBA00017394"/>
    </source>
</evidence>
<comment type="similarity">
    <text evidence="3 17">Belongs to the archaeal riboflavin kinase family.</text>
</comment>
<dbReference type="GO" id="GO:0000287">
    <property type="term" value="F:magnesium ion binding"/>
    <property type="evidence" value="ECO:0007669"/>
    <property type="project" value="UniProtKB-UniRule"/>
</dbReference>
<dbReference type="EMBL" id="JRHO01000014">
    <property type="protein sequence ID" value="KGK98488.1"/>
    <property type="molecule type" value="Genomic_DNA"/>
</dbReference>
<dbReference type="GO" id="GO:0008531">
    <property type="term" value="F:riboflavin kinase activity"/>
    <property type="evidence" value="ECO:0007669"/>
    <property type="project" value="InterPro"/>
</dbReference>
<evidence type="ECO:0000256" key="15">
    <source>
        <dbReference type="ARBA" id="ARBA00033116"/>
    </source>
</evidence>
<evidence type="ECO:0000313" key="19">
    <source>
        <dbReference type="EMBL" id="KGK98488.1"/>
    </source>
</evidence>
<dbReference type="UniPathway" id="UPA00276">
    <property type="reaction ID" value="UER00929"/>
</dbReference>
<evidence type="ECO:0000256" key="7">
    <source>
        <dbReference type="ARBA" id="ARBA00022643"/>
    </source>
</evidence>
<evidence type="ECO:0000256" key="9">
    <source>
        <dbReference type="ARBA" id="ARBA00022723"/>
    </source>
</evidence>
<evidence type="ECO:0000259" key="18">
    <source>
        <dbReference type="Pfam" id="PF01982"/>
    </source>
</evidence>
<comment type="caution">
    <text evidence="19">The sequence shown here is derived from an EMBL/GenBank/DDBJ whole genome shotgun (WGS) entry which is preliminary data.</text>
</comment>
<evidence type="ECO:0000256" key="1">
    <source>
        <dbReference type="ARBA" id="ARBA00003072"/>
    </source>
</evidence>
<evidence type="ECO:0000256" key="3">
    <source>
        <dbReference type="ARBA" id="ARBA00006428"/>
    </source>
</evidence>
<evidence type="ECO:0000256" key="16">
    <source>
        <dbReference type="ARBA" id="ARBA00047857"/>
    </source>
</evidence>
<dbReference type="SUPFAM" id="SSF46785">
    <property type="entry name" value="Winged helix' DNA-binding domain"/>
    <property type="match status" value="1"/>
</dbReference>
<evidence type="ECO:0000256" key="17">
    <source>
        <dbReference type="HAMAP-Rule" id="MF_01285"/>
    </source>
</evidence>
<accession>A0A099T2T0</accession>
<evidence type="ECO:0000256" key="4">
    <source>
        <dbReference type="ARBA" id="ARBA00011987"/>
    </source>
</evidence>
<dbReference type="InterPro" id="IPR036388">
    <property type="entry name" value="WH-like_DNA-bd_sf"/>
</dbReference>
<dbReference type="InterPro" id="IPR023602">
    <property type="entry name" value="Riboflavin_kinase_CTP-dep"/>
</dbReference>
<feature type="binding site" evidence="17">
    <location>
        <begin position="198"/>
        <end position="201"/>
    </location>
    <ligand>
        <name>CDP</name>
        <dbReference type="ChEBI" id="CHEBI:58069"/>
    </ligand>
</feature>
<comment type="catalytic activity">
    <reaction evidence="16 17">
        <text>riboflavin + CTP = CDP + FMN + H(+)</text>
        <dbReference type="Rhea" id="RHEA:25021"/>
        <dbReference type="ChEBI" id="CHEBI:15378"/>
        <dbReference type="ChEBI" id="CHEBI:37563"/>
        <dbReference type="ChEBI" id="CHEBI:57986"/>
        <dbReference type="ChEBI" id="CHEBI:58069"/>
        <dbReference type="ChEBI" id="CHEBI:58210"/>
        <dbReference type="EC" id="2.7.1.161"/>
    </reaction>
</comment>
<dbReference type="InterPro" id="IPR036390">
    <property type="entry name" value="WH_DNA-bd_sf"/>
</dbReference>
<reference evidence="19 20" key="1">
    <citation type="submission" date="2014-09" db="EMBL/GenBank/DDBJ databases">
        <title>Draft genome sequence of an obligately methylotrophic methanogen, Methanococcoides methylutens, isolated from marine sediment.</title>
        <authorList>
            <person name="Guan Y."/>
            <person name="Ngugi D.K."/>
            <person name="Blom J."/>
            <person name="Ali S."/>
            <person name="Ferry J.G."/>
            <person name="Stingl U."/>
        </authorList>
    </citation>
    <scope>NUCLEOTIDE SEQUENCE [LARGE SCALE GENOMIC DNA]</scope>
    <source>
        <strain evidence="19 20">DSM 2657</strain>
    </source>
</reference>
<feature type="binding site" evidence="17">
    <location>
        <begin position="99"/>
        <end position="104"/>
    </location>
    <ligand>
        <name>CDP</name>
        <dbReference type="ChEBI" id="CHEBI:58069"/>
    </ligand>
</feature>
<feature type="binding site" evidence="17">
    <location>
        <position position="130"/>
    </location>
    <ligand>
        <name>Mg(2+)</name>
        <dbReference type="ChEBI" id="CHEBI:18420"/>
    </ligand>
</feature>
<dbReference type="Pfam" id="PF01982">
    <property type="entry name" value="CTP-dep_RFKase"/>
    <property type="match status" value="1"/>
</dbReference>
<dbReference type="Gene3D" id="1.10.10.10">
    <property type="entry name" value="Winged helix-like DNA-binding domain superfamily/Winged helix DNA-binding domain"/>
    <property type="match status" value="1"/>
</dbReference>
<evidence type="ECO:0000256" key="2">
    <source>
        <dbReference type="ARBA" id="ARBA00005219"/>
    </source>
</evidence>
<comment type="function">
    <text evidence="1 17">Catalyzes the CTP-dependent phosphorylation of riboflavin (vitamin B2) to form flavin mononucleotide (FMN).</text>
</comment>
<evidence type="ECO:0000256" key="12">
    <source>
        <dbReference type="ARBA" id="ARBA00022842"/>
    </source>
</evidence>
<comment type="pathway">
    <text evidence="2 17">Cofactor biosynthesis; FMN biosynthesis; FMN from riboflavin (CTP route): step 1/1.</text>
</comment>
<feature type="binding site" evidence="17">
    <location>
        <position position="193"/>
    </location>
    <ligand>
        <name>FMN</name>
        <dbReference type="ChEBI" id="CHEBI:58210"/>
    </ligand>
</feature>
<name>A0A099T2T0_METMT</name>
<evidence type="ECO:0000256" key="6">
    <source>
        <dbReference type="ARBA" id="ARBA00022630"/>
    </source>
</evidence>
<keyword evidence="12 17" id="KW-0460">Magnesium</keyword>
<dbReference type="EC" id="2.7.1.161" evidence="4 17"/>
<evidence type="ECO:0000256" key="14">
    <source>
        <dbReference type="ARBA" id="ARBA00030544"/>
    </source>
</evidence>
<feature type="domain" description="Riboflavin kinase" evidence="18">
    <location>
        <begin position="96"/>
        <end position="216"/>
    </location>
</feature>
<dbReference type="GO" id="GO:0009231">
    <property type="term" value="P:riboflavin biosynthetic process"/>
    <property type="evidence" value="ECO:0007669"/>
    <property type="project" value="InterPro"/>
</dbReference>
<dbReference type="AlphaFoldDB" id="A0A099T2T0"/>